<sequence>MKTCYYLGWFNDFFPTYLANALSRDVTDRQSLVMISSDPASTAVNGVIEQSWLQEAGILFNDSHVINYEMDRTNAKHLLDAASMIFLLGGDTIKQNQFIHEYDLIQSIQQSDAIVLGASAGAINMSSSWLCSPNMGYNVTTSTIFQGVALNDFSMLSHFNLEQHMHVVKQELASFSEEIPIYLSNKDCALRVQGDQFDIFGDVYLYSNRNMTKLPETKSFATNFSPPL</sequence>
<comment type="similarity">
    <text evidence="1">Belongs to the peptidase S51 family.</text>
</comment>
<protein>
    <submittedName>
        <fullName evidence="5">Type 1 glutamine amidotransferase-like domain-containing protein</fullName>
    </submittedName>
</protein>
<organism evidence="5 6">
    <name type="scientific">Exiguobacterium mexicanum</name>
    <dbReference type="NCBI Taxonomy" id="340146"/>
    <lineage>
        <taxon>Bacteria</taxon>
        <taxon>Bacillati</taxon>
        <taxon>Bacillota</taxon>
        <taxon>Bacilli</taxon>
        <taxon>Bacillales</taxon>
        <taxon>Bacillales Family XII. Incertae Sedis</taxon>
        <taxon>Exiguobacterium</taxon>
    </lineage>
</organism>
<dbReference type="Pfam" id="PF03575">
    <property type="entry name" value="Peptidase_S51"/>
    <property type="match status" value="1"/>
</dbReference>
<dbReference type="SUPFAM" id="SSF52317">
    <property type="entry name" value="Class I glutamine amidotransferase-like"/>
    <property type="match status" value="1"/>
</dbReference>
<name>A0ABT7MKW5_9BACL</name>
<gene>
    <name evidence="5" type="ORF">QR695_03425</name>
</gene>
<evidence type="ECO:0000256" key="3">
    <source>
        <dbReference type="ARBA" id="ARBA00022801"/>
    </source>
</evidence>
<keyword evidence="6" id="KW-1185">Reference proteome</keyword>
<dbReference type="Proteomes" id="UP001230807">
    <property type="component" value="Unassembled WGS sequence"/>
</dbReference>
<keyword evidence="4" id="KW-0720">Serine protease</keyword>
<accession>A0ABT7MKW5</accession>
<keyword evidence="2" id="KW-0645">Protease</keyword>
<evidence type="ECO:0000313" key="5">
    <source>
        <dbReference type="EMBL" id="MDL5376057.1"/>
    </source>
</evidence>
<reference evidence="5 6" key="1">
    <citation type="submission" date="2023-06" db="EMBL/GenBank/DDBJ databases">
        <title>Influencing factors and mechanism of Cr(VI) reduction by facultative anaerobic Exiguobacterium sp. PY14.</title>
        <authorList>
            <person name="Zou L."/>
        </authorList>
    </citation>
    <scope>NUCLEOTIDE SEQUENCE [LARGE SCALE GENOMIC DNA]</scope>
    <source>
        <strain evidence="5 6">PY14</strain>
    </source>
</reference>
<dbReference type="InterPro" id="IPR029062">
    <property type="entry name" value="Class_I_gatase-like"/>
</dbReference>
<evidence type="ECO:0000256" key="1">
    <source>
        <dbReference type="ARBA" id="ARBA00006534"/>
    </source>
</evidence>
<dbReference type="InterPro" id="IPR005320">
    <property type="entry name" value="Peptidase_S51"/>
</dbReference>
<comment type="caution">
    <text evidence="5">The sequence shown here is derived from an EMBL/GenBank/DDBJ whole genome shotgun (WGS) entry which is preliminary data.</text>
</comment>
<evidence type="ECO:0000256" key="4">
    <source>
        <dbReference type="ARBA" id="ARBA00022825"/>
    </source>
</evidence>
<evidence type="ECO:0000313" key="6">
    <source>
        <dbReference type="Proteomes" id="UP001230807"/>
    </source>
</evidence>
<proteinExistence type="inferred from homology"/>
<keyword evidence="3" id="KW-0378">Hydrolase</keyword>
<dbReference type="EMBL" id="JASWER010000001">
    <property type="protein sequence ID" value="MDL5376057.1"/>
    <property type="molecule type" value="Genomic_DNA"/>
</dbReference>
<dbReference type="RefSeq" id="WP_214719689.1">
    <property type="nucleotide sequence ID" value="NZ_CP183077.1"/>
</dbReference>
<evidence type="ECO:0000256" key="2">
    <source>
        <dbReference type="ARBA" id="ARBA00022670"/>
    </source>
</evidence>
<dbReference type="Gene3D" id="3.40.50.880">
    <property type="match status" value="1"/>
</dbReference>